<dbReference type="GO" id="GO:0004674">
    <property type="term" value="F:protein serine/threonine kinase activity"/>
    <property type="evidence" value="ECO:0007669"/>
    <property type="project" value="UniProtKB-EC"/>
</dbReference>
<evidence type="ECO:0000313" key="9">
    <source>
        <dbReference type="EMBL" id="TKD05300.1"/>
    </source>
</evidence>
<evidence type="ECO:0000256" key="7">
    <source>
        <dbReference type="PROSITE-ProRule" id="PRU10141"/>
    </source>
</evidence>
<evidence type="ECO:0000256" key="4">
    <source>
        <dbReference type="ARBA" id="ARBA00022741"/>
    </source>
</evidence>
<reference evidence="9 10" key="1">
    <citation type="submission" date="2019-04" db="EMBL/GenBank/DDBJ databases">
        <authorList>
            <person name="Li Y."/>
            <person name="Wang J."/>
        </authorList>
    </citation>
    <scope>NUCLEOTIDE SEQUENCE [LARGE SCALE GENOMIC DNA]</scope>
    <source>
        <strain evidence="9 10">DSM 14668</strain>
    </source>
</reference>
<evidence type="ECO:0000256" key="3">
    <source>
        <dbReference type="ARBA" id="ARBA00022679"/>
    </source>
</evidence>
<dbReference type="SUPFAM" id="SSF48452">
    <property type="entry name" value="TPR-like"/>
    <property type="match status" value="1"/>
</dbReference>
<evidence type="ECO:0000256" key="5">
    <source>
        <dbReference type="ARBA" id="ARBA00022777"/>
    </source>
</evidence>
<feature type="binding site" evidence="7">
    <location>
        <position position="40"/>
    </location>
    <ligand>
        <name>ATP</name>
        <dbReference type="ChEBI" id="CHEBI:30616"/>
    </ligand>
</feature>
<sequence length="1124" mass="122518">MNHPGDVIGPYRLLHPIGSGGMGQVFAAVHEHMDQDVALKLLAPAAAAEPQLIARFIQEARALARLEHPGIVRVLHCDRLDDGRVYLAMEHLVGVSLREWLNCASAPPALGAALALARQIADAMVEVHAAAIVHRDLKPENVFLCPEENTAPGHRVKILDFGIAKVPPKQDGASIDTQVQTNAPVILGTSTYMAPEQWRDPAEVDGRADVYALGVMLFELCAGRPPFVAEDRVDLITMHMRDEPPSLQDLAPAVPGPLAAFVASMLAKDPAERPTMARCREMLGLPWETEREECPIPGLAPFTETQAELFFGRSAEIAALVDLLEASRAGERRWVQIEGPSGVGKSSLVQAGLLPRLKEHAGTSRWRVLSLRPSYDSLRSLAEGIVTAFTPEGLSRSPDDIERSLREDNGALDALLTAHAPPGCCVLLVIEQLEELFTIGTAGCRRLDEVVDAALAAPASSLRLLTTLRSDFLHRLDEAPRFARRLNQASRHHLGAMEEAALTQVIQGMARRAGMRLANGLAERMVRDARSAGSQLPLLGHALRALWSRRGGALVSHEHYEALGGVGGALMQQAERLLDALGDEGRERAKWLLLDLVQVGRGVPDTRRPRTRQEVLASAGGDKLAEEVLMRLSGARAGAIEALESLRLVVLSSEPDPARQCVELIHESLLQQVPTVAGWIEGERARLERHADLEALAHAWEQAGGPSTGLPSGTLLAHYRGAEAQHRLARMASARALRFLDAAERLARRRSRVTRALAAILLAAVMAIAGSAIFAWRERQRAEENLQSVLSATDDIVGDVDWTLGRHPHTLDVRRKMLLDIEERLLRLPEQDRPEVRAAIISTKHRRSDLARNDETLAQADILLVDAVQRIRDGLTRAPSDTALLELLGLNLSKRGKIALARGQYEAAQASFAEALDLFARLRPSDDAEDARRTMATSYAEQAELELALGRAGVAGPLYERAVVLLEQNDSDYDRGELALTLCGRGEAARKALDPKAAGGYLDRALALQTEVVEAEPGNAYFRWILSRIHVELAALRRAEGAREAAAKHLVKARDLAREVHQGEPTNKNYALVLLQSLREEEELTLAQGGTSDTTRLRAERCALAAAFARADSEDVRFQSLVCP</sequence>
<dbReference type="Pfam" id="PF20703">
    <property type="entry name" value="nSTAND1"/>
    <property type="match status" value="1"/>
</dbReference>
<dbReference type="InterPro" id="IPR049052">
    <property type="entry name" value="nSTAND1"/>
</dbReference>
<protein>
    <recommendedName>
        <fullName evidence="2">non-specific serine/threonine protein kinase</fullName>
        <ecNumber evidence="2">2.7.11.1</ecNumber>
    </recommendedName>
</protein>
<dbReference type="PROSITE" id="PS50011">
    <property type="entry name" value="PROTEIN_KINASE_DOM"/>
    <property type="match status" value="1"/>
</dbReference>
<dbReference type="Gene3D" id="3.40.50.300">
    <property type="entry name" value="P-loop containing nucleotide triphosphate hydrolases"/>
    <property type="match status" value="1"/>
</dbReference>
<dbReference type="InterPro" id="IPR000719">
    <property type="entry name" value="Prot_kinase_dom"/>
</dbReference>
<organism evidence="9 10">
    <name type="scientific">Polyangium fumosum</name>
    <dbReference type="NCBI Taxonomy" id="889272"/>
    <lineage>
        <taxon>Bacteria</taxon>
        <taxon>Pseudomonadati</taxon>
        <taxon>Myxococcota</taxon>
        <taxon>Polyangia</taxon>
        <taxon>Polyangiales</taxon>
        <taxon>Polyangiaceae</taxon>
        <taxon>Polyangium</taxon>
    </lineage>
</organism>
<dbReference type="AlphaFoldDB" id="A0A4U1JA39"/>
<dbReference type="CDD" id="cd14014">
    <property type="entry name" value="STKc_PknB_like"/>
    <property type="match status" value="1"/>
</dbReference>
<keyword evidence="6 7" id="KW-0067">ATP-binding</keyword>
<name>A0A4U1JA39_9BACT</name>
<dbReference type="InterPro" id="IPR011990">
    <property type="entry name" value="TPR-like_helical_dom_sf"/>
</dbReference>
<evidence type="ECO:0000259" key="8">
    <source>
        <dbReference type="PROSITE" id="PS50011"/>
    </source>
</evidence>
<keyword evidence="5 9" id="KW-0418">Kinase</keyword>
<dbReference type="InterPro" id="IPR017441">
    <property type="entry name" value="Protein_kinase_ATP_BS"/>
</dbReference>
<dbReference type="PROSITE" id="PS00107">
    <property type="entry name" value="PROTEIN_KINASE_ATP"/>
    <property type="match status" value="1"/>
</dbReference>
<proteinExistence type="inferred from homology"/>
<comment type="similarity">
    <text evidence="1">Belongs to the protein kinase superfamily. NEK Ser/Thr protein kinase family. NIMA subfamily.</text>
</comment>
<dbReference type="InterPro" id="IPR008271">
    <property type="entry name" value="Ser/Thr_kinase_AS"/>
</dbReference>
<dbReference type="Pfam" id="PF00069">
    <property type="entry name" value="Pkinase"/>
    <property type="match status" value="1"/>
</dbReference>
<dbReference type="GO" id="GO:0005524">
    <property type="term" value="F:ATP binding"/>
    <property type="evidence" value="ECO:0007669"/>
    <property type="project" value="UniProtKB-UniRule"/>
</dbReference>
<dbReference type="PANTHER" id="PTHR43671">
    <property type="entry name" value="SERINE/THREONINE-PROTEIN KINASE NEK"/>
    <property type="match status" value="1"/>
</dbReference>
<evidence type="ECO:0000256" key="6">
    <source>
        <dbReference type="ARBA" id="ARBA00022840"/>
    </source>
</evidence>
<dbReference type="Gene3D" id="1.10.510.10">
    <property type="entry name" value="Transferase(Phosphotransferase) domain 1"/>
    <property type="match status" value="1"/>
</dbReference>
<keyword evidence="10" id="KW-1185">Reference proteome</keyword>
<dbReference type="InterPro" id="IPR011009">
    <property type="entry name" value="Kinase-like_dom_sf"/>
</dbReference>
<evidence type="ECO:0000256" key="2">
    <source>
        <dbReference type="ARBA" id="ARBA00012513"/>
    </source>
</evidence>
<evidence type="ECO:0000256" key="1">
    <source>
        <dbReference type="ARBA" id="ARBA00010886"/>
    </source>
</evidence>
<dbReference type="OrthoDB" id="5476619at2"/>
<dbReference type="EMBL" id="SSMQ01000021">
    <property type="protein sequence ID" value="TKD05300.1"/>
    <property type="molecule type" value="Genomic_DNA"/>
</dbReference>
<evidence type="ECO:0000313" key="10">
    <source>
        <dbReference type="Proteomes" id="UP000309215"/>
    </source>
</evidence>
<dbReference type="InterPro" id="IPR050660">
    <property type="entry name" value="NEK_Ser/Thr_kinase"/>
</dbReference>
<dbReference type="Gene3D" id="1.25.40.10">
    <property type="entry name" value="Tetratricopeptide repeat domain"/>
    <property type="match status" value="1"/>
</dbReference>
<dbReference type="SUPFAM" id="SSF52540">
    <property type="entry name" value="P-loop containing nucleoside triphosphate hydrolases"/>
    <property type="match status" value="1"/>
</dbReference>
<dbReference type="Proteomes" id="UP000309215">
    <property type="component" value="Unassembled WGS sequence"/>
</dbReference>
<keyword evidence="3" id="KW-0808">Transferase</keyword>
<dbReference type="InterPro" id="IPR027417">
    <property type="entry name" value="P-loop_NTPase"/>
</dbReference>
<keyword evidence="4 7" id="KW-0547">Nucleotide-binding</keyword>
<feature type="domain" description="Protein kinase" evidence="8">
    <location>
        <begin position="11"/>
        <end position="288"/>
    </location>
</feature>
<accession>A0A4U1JA39</accession>
<comment type="caution">
    <text evidence="9">The sequence shown here is derived from an EMBL/GenBank/DDBJ whole genome shotgun (WGS) entry which is preliminary data.</text>
</comment>
<gene>
    <name evidence="9" type="ORF">E8A74_21115</name>
</gene>
<dbReference type="Gene3D" id="3.30.200.20">
    <property type="entry name" value="Phosphorylase Kinase, domain 1"/>
    <property type="match status" value="1"/>
</dbReference>
<dbReference type="SMART" id="SM00220">
    <property type="entry name" value="S_TKc"/>
    <property type="match status" value="1"/>
</dbReference>
<dbReference type="EC" id="2.7.11.1" evidence="2"/>
<dbReference type="PANTHER" id="PTHR43671:SF13">
    <property type="entry name" value="SERINE_THREONINE-PROTEIN KINASE NEK2"/>
    <property type="match status" value="1"/>
</dbReference>
<dbReference type="RefSeq" id="WP_136930848.1">
    <property type="nucleotide sequence ID" value="NZ_SSMQ01000021.1"/>
</dbReference>
<dbReference type="PROSITE" id="PS00108">
    <property type="entry name" value="PROTEIN_KINASE_ST"/>
    <property type="match status" value="1"/>
</dbReference>
<dbReference type="SUPFAM" id="SSF56112">
    <property type="entry name" value="Protein kinase-like (PK-like)"/>
    <property type="match status" value="1"/>
</dbReference>